<organism evidence="15 16">
    <name type="scientific">Candidatus Stercoripulliclostridium merdipullorum</name>
    <dbReference type="NCBI Taxonomy" id="2840952"/>
    <lineage>
        <taxon>Bacteria</taxon>
        <taxon>Bacillati</taxon>
        <taxon>Bacillota</taxon>
        <taxon>Clostridia</taxon>
        <taxon>Eubacteriales</taxon>
        <taxon>Candidatus Stercoripulliclostridium</taxon>
    </lineage>
</organism>
<dbReference type="PANTHER" id="PTHR43090">
    <property type="entry name" value="1-(5-PHOSPHORIBOSYL)-5-[(5-PHOSPHORIBOSYLAMINO)METHYLIDENEAMINO] IMIDAZOLE-4-CARBOXAMIDE ISOMERASE"/>
    <property type="match status" value="1"/>
</dbReference>
<accession>A0A9D1SXP8</accession>
<dbReference type="FunFam" id="3.20.20.70:FF:000009">
    <property type="entry name" value="1-(5-phosphoribosyl)-5-[(5-phosphoribosylamino)methylideneamino] imidazole-4-carboxamide isomerase"/>
    <property type="match status" value="1"/>
</dbReference>
<dbReference type="EC" id="5.3.1.16" evidence="5 12"/>
<dbReference type="EMBL" id="DVOH01000016">
    <property type="protein sequence ID" value="HIU99920.1"/>
    <property type="molecule type" value="Genomic_DNA"/>
</dbReference>
<feature type="active site" description="Proton acceptor" evidence="12">
    <location>
        <position position="8"/>
    </location>
</feature>
<evidence type="ECO:0000256" key="9">
    <source>
        <dbReference type="ARBA" id="ARBA00023102"/>
    </source>
</evidence>
<evidence type="ECO:0000256" key="12">
    <source>
        <dbReference type="HAMAP-Rule" id="MF_01014"/>
    </source>
</evidence>
<evidence type="ECO:0000256" key="13">
    <source>
        <dbReference type="RuleBase" id="RU003657"/>
    </source>
</evidence>
<dbReference type="GO" id="GO:0005737">
    <property type="term" value="C:cytoplasm"/>
    <property type="evidence" value="ECO:0007669"/>
    <property type="project" value="UniProtKB-SubCell"/>
</dbReference>
<dbReference type="PANTHER" id="PTHR43090:SF2">
    <property type="entry name" value="1-(5-PHOSPHORIBOSYL)-5-[(5-PHOSPHORIBOSYLAMINO)METHYLIDENEAMINO] IMIDAZOLE-4-CARBOXAMIDE ISOMERASE"/>
    <property type="match status" value="1"/>
</dbReference>
<sequence length="239" mass="25647">MKLFPAIDVRGGKVVRLTQGDYDRTTVYHDDPLCKAAEFEGAGAKYLHLVDLDGAKDATLANFDAICRAASGCRMFSEVGGGIRSEDRIEAYLSRGVGRVILGTIAYEDYGFCCRMAKRYGDAIAVGVDARDGKVAINGWKQVTETDSLEFCNRMRDAGVGTVIYTDIACDGMLGGTNLEVYRKLVTIDGLRIVASGGVGSLDDLVRLKEIGVDGVIVGKALYTGAVSLRDALRIAEEV</sequence>
<reference evidence="15" key="1">
    <citation type="submission" date="2020-10" db="EMBL/GenBank/DDBJ databases">
        <authorList>
            <person name="Gilroy R."/>
        </authorList>
    </citation>
    <scope>NUCLEOTIDE SEQUENCE</scope>
    <source>
        <strain evidence="15">23406</strain>
    </source>
</reference>
<dbReference type="InterPro" id="IPR006062">
    <property type="entry name" value="His_biosynth"/>
</dbReference>
<protein>
    <recommendedName>
        <fullName evidence="6 12">1-(5-phosphoribosyl)-5-[(5-phosphoribosylamino)methylideneamino] imidazole-4-carboxamide isomerase</fullName>
        <ecNumber evidence="5 12">5.3.1.16</ecNumber>
    </recommendedName>
    <alternativeName>
        <fullName evidence="11 12">Phosphoribosylformimino-5-aminoimidazole carboxamide ribotide isomerase</fullName>
    </alternativeName>
</protein>
<dbReference type="CDD" id="cd04732">
    <property type="entry name" value="HisA"/>
    <property type="match status" value="1"/>
</dbReference>
<dbReference type="Gene3D" id="3.20.20.70">
    <property type="entry name" value="Aldolase class I"/>
    <property type="match status" value="1"/>
</dbReference>
<keyword evidence="10 12" id="KW-0413">Isomerase</keyword>
<evidence type="ECO:0000256" key="6">
    <source>
        <dbReference type="ARBA" id="ARBA00018464"/>
    </source>
</evidence>
<comment type="subcellular location">
    <subcellularLocation>
        <location evidence="2 12 14">Cytoplasm</location>
    </subcellularLocation>
</comment>
<reference evidence="15" key="2">
    <citation type="journal article" date="2021" name="PeerJ">
        <title>Extensive microbial diversity within the chicken gut microbiome revealed by metagenomics and culture.</title>
        <authorList>
            <person name="Gilroy R."/>
            <person name="Ravi A."/>
            <person name="Getino M."/>
            <person name="Pursley I."/>
            <person name="Horton D.L."/>
            <person name="Alikhan N.F."/>
            <person name="Baker D."/>
            <person name="Gharbi K."/>
            <person name="Hall N."/>
            <person name="Watson M."/>
            <person name="Adriaenssens E.M."/>
            <person name="Foster-Nyarko E."/>
            <person name="Jarju S."/>
            <person name="Secka A."/>
            <person name="Antonio M."/>
            <person name="Oren A."/>
            <person name="Chaudhuri R.R."/>
            <person name="La Ragione R."/>
            <person name="Hildebrand F."/>
            <person name="Pallen M.J."/>
        </authorList>
    </citation>
    <scope>NUCLEOTIDE SEQUENCE</scope>
    <source>
        <strain evidence="15">23406</strain>
    </source>
</reference>
<dbReference type="Proteomes" id="UP000886891">
    <property type="component" value="Unassembled WGS sequence"/>
</dbReference>
<dbReference type="HAMAP" id="MF_01014">
    <property type="entry name" value="HisA"/>
    <property type="match status" value="1"/>
</dbReference>
<keyword evidence="8 12" id="KW-0028">Amino-acid biosynthesis</keyword>
<dbReference type="NCBIfam" id="TIGR00007">
    <property type="entry name" value="1-(5-phosphoribosyl)-5-[(5-phosphoribosylamino)methylideneamino]imidazole-4-carboxamide isomerase"/>
    <property type="match status" value="1"/>
</dbReference>
<dbReference type="Pfam" id="PF00977">
    <property type="entry name" value="His_biosynth"/>
    <property type="match status" value="1"/>
</dbReference>
<evidence type="ECO:0000256" key="11">
    <source>
        <dbReference type="ARBA" id="ARBA00030547"/>
    </source>
</evidence>
<evidence type="ECO:0000256" key="5">
    <source>
        <dbReference type="ARBA" id="ARBA00012550"/>
    </source>
</evidence>
<proteinExistence type="inferred from homology"/>
<keyword evidence="7 12" id="KW-0963">Cytoplasm</keyword>
<dbReference type="SUPFAM" id="SSF51366">
    <property type="entry name" value="Ribulose-phoshate binding barrel"/>
    <property type="match status" value="1"/>
</dbReference>
<name>A0A9D1SXP8_9FIRM</name>
<evidence type="ECO:0000256" key="14">
    <source>
        <dbReference type="RuleBase" id="RU003658"/>
    </source>
</evidence>
<evidence type="ECO:0000256" key="7">
    <source>
        <dbReference type="ARBA" id="ARBA00022490"/>
    </source>
</evidence>
<dbReference type="GO" id="GO:0000105">
    <property type="term" value="P:L-histidine biosynthetic process"/>
    <property type="evidence" value="ECO:0007669"/>
    <property type="project" value="UniProtKB-UniRule"/>
</dbReference>
<comment type="catalytic activity">
    <reaction evidence="1 12 14">
        <text>1-(5-phospho-beta-D-ribosyl)-5-[(5-phospho-beta-D-ribosylamino)methylideneamino]imidazole-4-carboxamide = 5-[(5-phospho-1-deoxy-D-ribulos-1-ylimino)methylamino]-1-(5-phospho-beta-D-ribosyl)imidazole-4-carboxamide</text>
        <dbReference type="Rhea" id="RHEA:15469"/>
        <dbReference type="ChEBI" id="CHEBI:58435"/>
        <dbReference type="ChEBI" id="CHEBI:58525"/>
        <dbReference type="EC" id="5.3.1.16"/>
    </reaction>
</comment>
<dbReference type="InterPro" id="IPR044524">
    <property type="entry name" value="Isoase_HisA-like"/>
</dbReference>
<evidence type="ECO:0000256" key="4">
    <source>
        <dbReference type="ARBA" id="ARBA00009667"/>
    </source>
</evidence>
<dbReference type="InterPro" id="IPR023016">
    <property type="entry name" value="HisA/PriA"/>
</dbReference>
<feature type="active site" description="Proton donor" evidence="12">
    <location>
        <position position="129"/>
    </location>
</feature>
<dbReference type="InterPro" id="IPR006063">
    <property type="entry name" value="HisA_bact_arch"/>
</dbReference>
<dbReference type="InterPro" id="IPR013785">
    <property type="entry name" value="Aldolase_TIM"/>
</dbReference>
<evidence type="ECO:0000256" key="3">
    <source>
        <dbReference type="ARBA" id="ARBA00005133"/>
    </source>
</evidence>
<dbReference type="AlphaFoldDB" id="A0A9D1SXP8"/>
<dbReference type="InterPro" id="IPR011060">
    <property type="entry name" value="RibuloseP-bd_barrel"/>
</dbReference>
<gene>
    <name evidence="12 15" type="primary">hisA</name>
    <name evidence="15" type="ORF">IAB14_02250</name>
</gene>
<evidence type="ECO:0000313" key="16">
    <source>
        <dbReference type="Proteomes" id="UP000886891"/>
    </source>
</evidence>
<keyword evidence="9 12" id="KW-0368">Histidine biosynthesis</keyword>
<evidence type="ECO:0000256" key="2">
    <source>
        <dbReference type="ARBA" id="ARBA00004496"/>
    </source>
</evidence>
<evidence type="ECO:0000313" key="15">
    <source>
        <dbReference type="EMBL" id="HIU99920.1"/>
    </source>
</evidence>
<comment type="similarity">
    <text evidence="4 12 13">Belongs to the HisA/HisF family.</text>
</comment>
<comment type="pathway">
    <text evidence="3 12 14">Amino-acid biosynthesis; L-histidine biosynthesis; L-histidine from 5-phospho-alpha-D-ribose 1-diphosphate: step 4/9.</text>
</comment>
<comment type="caution">
    <text evidence="15">The sequence shown here is derived from an EMBL/GenBank/DDBJ whole genome shotgun (WGS) entry which is preliminary data.</text>
</comment>
<evidence type="ECO:0000256" key="8">
    <source>
        <dbReference type="ARBA" id="ARBA00022605"/>
    </source>
</evidence>
<evidence type="ECO:0000256" key="10">
    <source>
        <dbReference type="ARBA" id="ARBA00023235"/>
    </source>
</evidence>
<dbReference type="GO" id="GO:0003949">
    <property type="term" value="F:1-(5-phosphoribosyl)-5-[(5-phosphoribosylamino)methylideneamino]imidazole-4-carboxamide isomerase activity"/>
    <property type="evidence" value="ECO:0007669"/>
    <property type="project" value="UniProtKB-UniRule"/>
</dbReference>
<evidence type="ECO:0000256" key="1">
    <source>
        <dbReference type="ARBA" id="ARBA00000901"/>
    </source>
</evidence>
<dbReference type="GO" id="GO:0000162">
    <property type="term" value="P:L-tryptophan biosynthetic process"/>
    <property type="evidence" value="ECO:0007669"/>
    <property type="project" value="TreeGrafter"/>
</dbReference>